<comment type="caution">
    <text evidence="1">The sequence shown here is derived from an EMBL/GenBank/DDBJ whole genome shotgun (WGS) entry which is preliminary data.</text>
</comment>
<dbReference type="InterPro" id="IPR021799">
    <property type="entry name" value="PIN-like_prokaryotic"/>
</dbReference>
<gene>
    <name evidence="1" type="ORF">C0Z18_07845</name>
</gene>
<evidence type="ECO:0000313" key="1">
    <source>
        <dbReference type="EMBL" id="PMS21103.1"/>
    </source>
</evidence>
<dbReference type="Pfam" id="PF11848">
    <property type="entry name" value="DUF3368"/>
    <property type="match status" value="1"/>
</dbReference>
<reference evidence="1 2" key="1">
    <citation type="submission" date="2018-01" db="EMBL/GenBank/DDBJ databases">
        <title>Whole genome analyses suggest that Burkholderia sensu lato contains two further novel genera in the rhizoxinica-symbiotica group Mycetohabitans gen. nov., and Trinickia gen. nov.: implications for the evolution of diazotrophy and nodulation in the Burkholderiaceae.</title>
        <authorList>
            <person name="Estrada-de los Santos P."/>
            <person name="Palmer M."/>
            <person name="Chavez-Ramirez B."/>
            <person name="Beukes C."/>
            <person name="Steenkamp E.T."/>
            <person name="Hirsch A.M."/>
            <person name="Manyaka P."/>
            <person name="Maluk M."/>
            <person name="Lafos M."/>
            <person name="Crook M."/>
            <person name="Gross E."/>
            <person name="Simon M.F."/>
            <person name="Bueno dos Reis Junior F."/>
            <person name="Poole P.S."/>
            <person name="Venter S.N."/>
            <person name="James E.K."/>
        </authorList>
    </citation>
    <scope>NUCLEOTIDE SEQUENCE [LARGE SCALE GENOMIC DNA]</scope>
    <source>
        <strain evidence="1 2">GIMN1.004</strain>
    </source>
</reference>
<name>A0A2N7VVE2_9BURK</name>
<dbReference type="EMBL" id="PNYA01000006">
    <property type="protein sequence ID" value="PMS21103.1"/>
    <property type="molecule type" value="Genomic_DNA"/>
</dbReference>
<keyword evidence="2" id="KW-1185">Reference proteome</keyword>
<sequence>MEKRLSWFRDHLPDGKLILDASVLINLLGCRAAAEVFSVLEPPCLVEDKVFGEISRHPVPGLCHVEELQALQDAGFIERVRMEKQEYSKYLELIQAPLGQRLDVGESATLAVAQQRALSVVIDENKARSFVRSQMSQLTMVSTLSMLISATVRLGKDVAHLQRLVMAARENAKMGVPKDERDLLSEVLASGCRQG</sequence>
<dbReference type="AlphaFoldDB" id="A0A2N7VVE2"/>
<accession>A0A2N7VVE2</accession>
<dbReference type="Proteomes" id="UP000235616">
    <property type="component" value="Unassembled WGS sequence"/>
</dbReference>
<proteinExistence type="predicted"/>
<organism evidence="1 2">
    <name type="scientific">Trinickia dabaoshanensis</name>
    <dbReference type="NCBI Taxonomy" id="564714"/>
    <lineage>
        <taxon>Bacteria</taxon>
        <taxon>Pseudomonadati</taxon>
        <taxon>Pseudomonadota</taxon>
        <taxon>Betaproteobacteria</taxon>
        <taxon>Burkholderiales</taxon>
        <taxon>Burkholderiaceae</taxon>
        <taxon>Trinickia</taxon>
    </lineage>
</organism>
<evidence type="ECO:0000313" key="2">
    <source>
        <dbReference type="Proteomes" id="UP000235616"/>
    </source>
</evidence>
<protein>
    <submittedName>
        <fullName evidence="1">Uncharacterized protein</fullName>
    </submittedName>
</protein>